<proteinExistence type="predicted"/>
<keyword evidence="2" id="KW-1185">Reference proteome</keyword>
<evidence type="ECO:0000313" key="2">
    <source>
        <dbReference type="Proteomes" id="UP001240236"/>
    </source>
</evidence>
<dbReference type="RefSeq" id="WP_307247333.1">
    <property type="nucleotide sequence ID" value="NZ_JAUSUZ010000001.1"/>
</dbReference>
<sequence>MTLTIRPITGLDELDLFNGLPYRLNDQIAKDLRRAGGTPAGCGLRCVTLG</sequence>
<dbReference type="AlphaFoldDB" id="A0AAE4B121"/>
<dbReference type="Proteomes" id="UP001240236">
    <property type="component" value="Unassembled WGS sequence"/>
</dbReference>
<reference evidence="1 2" key="1">
    <citation type="submission" date="2023-07" db="EMBL/GenBank/DDBJ databases">
        <title>Sequencing the genomes of 1000 actinobacteria strains.</title>
        <authorList>
            <person name="Klenk H.-P."/>
        </authorList>
    </citation>
    <scope>NUCLEOTIDE SEQUENCE [LARGE SCALE GENOMIC DNA]</scope>
    <source>
        <strain evidence="1 2">DSM 44709</strain>
    </source>
</reference>
<dbReference type="EMBL" id="JAUSUZ010000001">
    <property type="protein sequence ID" value="MDQ0370950.1"/>
    <property type="molecule type" value="Genomic_DNA"/>
</dbReference>
<organism evidence="1 2">
    <name type="scientific">Catenuloplanes indicus</name>
    <dbReference type="NCBI Taxonomy" id="137267"/>
    <lineage>
        <taxon>Bacteria</taxon>
        <taxon>Bacillati</taxon>
        <taxon>Actinomycetota</taxon>
        <taxon>Actinomycetes</taxon>
        <taxon>Micromonosporales</taxon>
        <taxon>Micromonosporaceae</taxon>
        <taxon>Catenuloplanes</taxon>
    </lineage>
</organism>
<name>A0AAE4B121_9ACTN</name>
<gene>
    <name evidence="1" type="ORF">J2S42_007619</name>
</gene>
<comment type="caution">
    <text evidence="1">The sequence shown here is derived from an EMBL/GenBank/DDBJ whole genome shotgun (WGS) entry which is preliminary data.</text>
</comment>
<accession>A0AAE4B121</accession>
<evidence type="ECO:0000313" key="1">
    <source>
        <dbReference type="EMBL" id="MDQ0370950.1"/>
    </source>
</evidence>
<protein>
    <submittedName>
        <fullName evidence="1">Uncharacterized protein</fullName>
    </submittedName>
</protein>